<dbReference type="PANTHER" id="PTHR44757:SF2">
    <property type="entry name" value="BIOFILM ARCHITECTURE MAINTENANCE PROTEIN MBAA"/>
    <property type="match status" value="1"/>
</dbReference>
<name>Q1JVV8_DESA6</name>
<dbReference type="Gene3D" id="3.20.20.450">
    <property type="entry name" value="EAL domain"/>
    <property type="match status" value="1"/>
</dbReference>
<organism evidence="4 5">
    <name type="scientific">Desulfuromonas acetoxidans (strain DSM 684 / 11070)</name>
    <dbReference type="NCBI Taxonomy" id="281689"/>
    <lineage>
        <taxon>Bacteria</taxon>
        <taxon>Pseudomonadati</taxon>
        <taxon>Thermodesulfobacteriota</taxon>
        <taxon>Desulfuromonadia</taxon>
        <taxon>Desulfuromonadales</taxon>
        <taxon>Desulfuromonadaceae</taxon>
        <taxon>Desulfuromonas</taxon>
    </lineage>
</organism>
<protein>
    <submittedName>
        <fullName evidence="4">Diguanylate cyclase/phosphodiesterase with PAS/PAC sensor(S)</fullName>
    </submittedName>
</protein>
<dbReference type="NCBIfam" id="TIGR00254">
    <property type="entry name" value="GGDEF"/>
    <property type="match status" value="1"/>
</dbReference>
<proteinExistence type="predicted"/>
<dbReference type="EMBL" id="AAEW02000030">
    <property type="protein sequence ID" value="EAT14368.1"/>
    <property type="molecule type" value="Genomic_DNA"/>
</dbReference>
<dbReference type="PANTHER" id="PTHR44757">
    <property type="entry name" value="DIGUANYLATE CYCLASE DGCP"/>
    <property type="match status" value="1"/>
</dbReference>
<dbReference type="FunFam" id="3.20.20.450:FF:000001">
    <property type="entry name" value="Cyclic di-GMP phosphodiesterase yahA"/>
    <property type="match status" value="1"/>
</dbReference>
<accession>Q1JVV8</accession>
<dbReference type="SMART" id="SM00267">
    <property type="entry name" value="GGDEF"/>
    <property type="match status" value="1"/>
</dbReference>
<dbReference type="SMART" id="SM00052">
    <property type="entry name" value="EAL"/>
    <property type="match status" value="1"/>
</dbReference>
<dbReference type="PROSITE" id="PS50883">
    <property type="entry name" value="EAL"/>
    <property type="match status" value="1"/>
</dbReference>
<dbReference type="InterPro" id="IPR043128">
    <property type="entry name" value="Rev_trsase/Diguanyl_cyclase"/>
</dbReference>
<evidence type="ECO:0000259" key="2">
    <source>
        <dbReference type="PROSITE" id="PS50883"/>
    </source>
</evidence>
<gene>
    <name evidence="4" type="ORF">Dace_0236</name>
</gene>
<dbReference type="InterPro" id="IPR000014">
    <property type="entry name" value="PAS"/>
</dbReference>
<feature type="transmembrane region" description="Helical" evidence="1">
    <location>
        <begin position="18"/>
        <end position="40"/>
    </location>
</feature>
<feature type="domain" description="EAL" evidence="2">
    <location>
        <begin position="510"/>
        <end position="764"/>
    </location>
</feature>
<dbReference type="RefSeq" id="WP_006002876.1">
    <property type="nucleotide sequence ID" value="NZ_AAEW02000030.1"/>
</dbReference>
<dbReference type="Pfam" id="PF00563">
    <property type="entry name" value="EAL"/>
    <property type="match status" value="1"/>
</dbReference>
<dbReference type="InterPro" id="IPR052155">
    <property type="entry name" value="Biofilm_reg_signaling"/>
</dbReference>
<dbReference type="Gene3D" id="3.30.450.20">
    <property type="entry name" value="PAS domain"/>
    <property type="match status" value="1"/>
</dbReference>
<dbReference type="NCBIfam" id="TIGR00229">
    <property type="entry name" value="sensory_box"/>
    <property type="match status" value="1"/>
</dbReference>
<dbReference type="Gene3D" id="3.30.70.270">
    <property type="match status" value="1"/>
</dbReference>
<keyword evidence="1" id="KW-0472">Membrane</keyword>
<keyword evidence="1" id="KW-1133">Transmembrane helix</keyword>
<dbReference type="Proteomes" id="UP000005695">
    <property type="component" value="Unassembled WGS sequence"/>
</dbReference>
<feature type="domain" description="GGDEF" evidence="3">
    <location>
        <begin position="368"/>
        <end position="501"/>
    </location>
</feature>
<dbReference type="InterPro" id="IPR000160">
    <property type="entry name" value="GGDEF_dom"/>
</dbReference>
<dbReference type="SUPFAM" id="SSF141868">
    <property type="entry name" value="EAL domain-like"/>
    <property type="match status" value="1"/>
</dbReference>
<evidence type="ECO:0000313" key="5">
    <source>
        <dbReference type="Proteomes" id="UP000005695"/>
    </source>
</evidence>
<dbReference type="InterPro" id="IPR001633">
    <property type="entry name" value="EAL_dom"/>
</dbReference>
<sequence length="764" mass="86734">MYRTLEIGPDKLPLRRRIFWRSFALMLLLIIGITMTAIFSQTRNFHKASKTFYVTQAQLMTMQLPDQILWNDKIGLLQRLQRTVDSDSAIAYAYLSVNGSPLVHTFDNGFPQDLVGLSTPYDKIIAYRTIIDQDNQIFDHIMTDIATTQAVLHFGLRHSELNRRAWQDLQQILTMAFLALCLGAALSCQIAHVTTSEVEEATIGLYRERRFLQAVIDGVVDPIRVLNTNKEIIMLNRSAQTELGNEDCLGEKCRECDNGNDNNDNECPFETVRRTQQPVRILQHRRDKEDTLSIYEIEASPLINNGQFDGMVSTARNITDRLRLEASLDEKESRLLYMSNHDLLTNLPNRVLFRNRLNQAIARNHEGNHVVLLFIGLDRFTKINESLGREIGDNTLTQAAERFHNCLAENQILARLGGDEFAVIMEDCRHPQDAAKTAKKLLEQLIEPIHVQPNEIYLTASIGISSYPQDGESPKTLMSHADIAMTRAKSEGKDRYQFFEREMTQTTKRVFELENDLRKAVARNELRVYYQPQIQLDSQQITGMEALVRWQHPQRGLISPADFIPLAEETGLIVSIGEWVLRQACQQVAMWHDQGLPAVTVAVNLSPLQFRHKALVRNVAKTLKETGINPACLELEVTESMIMDSIDKSTATMIELTELGAGLAIDDFGTGYSSLSYLRYFPLTKLKIDKSFIERVTSDEHDAALATSVIALAHSLNLKVVAEGIEHEDQVQFLVKRSCHQGQGFLFSRPVPAEDMEQLLRQIQ</sequence>
<keyword evidence="5" id="KW-1185">Reference proteome</keyword>
<dbReference type="AlphaFoldDB" id="Q1JVV8"/>
<dbReference type="InterPro" id="IPR035919">
    <property type="entry name" value="EAL_sf"/>
</dbReference>
<dbReference type="InterPro" id="IPR035965">
    <property type="entry name" value="PAS-like_dom_sf"/>
</dbReference>
<dbReference type="CDD" id="cd01948">
    <property type="entry name" value="EAL"/>
    <property type="match status" value="1"/>
</dbReference>
<evidence type="ECO:0000313" key="4">
    <source>
        <dbReference type="EMBL" id="EAT14368.1"/>
    </source>
</evidence>
<dbReference type="SUPFAM" id="SSF55073">
    <property type="entry name" value="Nucleotide cyclase"/>
    <property type="match status" value="1"/>
</dbReference>
<dbReference type="CDD" id="cd01949">
    <property type="entry name" value="GGDEF"/>
    <property type="match status" value="1"/>
</dbReference>
<dbReference type="OrthoDB" id="9777298at2"/>
<dbReference type="InterPro" id="IPR029787">
    <property type="entry name" value="Nucleotide_cyclase"/>
</dbReference>
<reference evidence="4" key="2">
    <citation type="submission" date="2006-05" db="EMBL/GenBank/DDBJ databases">
        <title>Sequencing of the draft genome and assembly of Desulfuromonas acetoxidans DSM 684.</title>
        <authorList>
            <consortium name="US DOE Joint Genome Institute (JGI-PGF)"/>
            <person name="Copeland A."/>
            <person name="Lucas S."/>
            <person name="Lapidus A."/>
            <person name="Barry K."/>
            <person name="Detter J.C."/>
            <person name="Glavina del Rio T."/>
            <person name="Hammon N."/>
            <person name="Israni S."/>
            <person name="Dalin E."/>
            <person name="Tice H."/>
            <person name="Bruce D."/>
            <person name="Pitluck S."/>
            <person name="Richardson P."/>
        </authorList>
    </citation>
    <scope>NUCLEOTIDE SEQUENCE [LARGE SCALE GENOMIC DNA]</scope>
    <source>
        <strain evidence="4">DSM 684</strain>
    </source>
</reference>
<dbReference type="Pfam" id="PF00990">
    <property type="entry name" value="GGDEF"/>
    <property type="match status" value="1"/>
</dbReference>
<reference evidence="4" key="1">
    <citation type="submission" date="2006-05" db="EMBL/GenBank/DDBJ databases">
        <title>Annotation of the draft genome assembly of Desulfuromonas acetoxidans DSM 684.</title>
        <authorList>
            <consortium name="US DOE Joint Genome Institute (JGI-ORNL)"/>
            <person name="Larimer F."/>
            <person name="Land M."/>
            <person name="Hauser L."/>
        </authorList>
    </citation>
    <scope>NUCLEOTIDE SEQUENCE [LARGE SCALE GENOMIC DNA]</scope>
    <source>
        <strain evidence="4">DSM 684</strain>
    </source>
</reference>
<evidence type="ECO:0000256" key="1">
    <source>
        <dbReference type="SAM" id="Phobius"/>
    </source>
</evidence>
<keyword evidence="1" id="KW-0812">Transmembrane</keyword>
<evidence type="ECO:0000259" key="3">
    <source>
        <dbReference type="PROSITE" id="PS50887"/>
    </source>
</evidence>
<comment type="caution">
    <text evidence="4">The sequence shown here is derived from an EMBL/GenBank/DDBJ whole genome shotgun (WGS) entry which is preliminary data.</text>
</comment>
<dbReference type="PROSITE" id="PS50887">
    <property type="entry name" value="GGDEF"/>
    <property type="match status" value="1"/>
</dbReference>
<dbReference type="SUPFAM" id="SSF55785">
    <property type="entry name" value="PYP-like sensor domain (PAS domain)"/>
    <property type="match status" value="1"/>
</dbReference>